<organism evidence="1">
    <name type="scientific">Burkholderia cenocepacia</name>
    <dbReference type="NCBI Taxonomy" id="95486"/>
    <lineage>
        <taxon>Bacteria</taxon>
        <taxon>Pseudomonadati</taxon>
        <taxon>Pseudomonadota</taxon>
        <taxon>Betaproteobacteria</taxon>
        <taxon>Burkholderiales</taxon>
        <taxon>Burkholderiaceae</taxon>
        <taxon>Burkholderia</taxon>
        <taxon>Burkholderia cepacia complex</taxon>
    </lineage>
</organism>
<dbReference type="PANTHER" id="PTHR36154:SF1">
    <property type="entry name" value="DNA-BINDING TRANSCRIPTIONAL ACTIVATOR ALPA"/>
    <property type="match status" value="1"/>
</dbReference>
<accession>A0A071MBK2</accession>
<evidence type="ECO:0000313" key="1">
    <source>
        <dbReference type="EMBL" id="KEA58177.1"/>
    </source>
</evidence>
<dbReference type="InterPro" id="IPR052931">
    <property type="entry name" value="Prophage_regulatory_activator"/>
</dbReference>
<sequence>MSTTTERLLRLPTVLDMVGLGKTTIYDMMKEGSFPRPRRVRNLSLWVETEVQAWIRSVTSHNTSAAE</sequence>
<dbReference type="Gene3D" id="1.10.238.160">
    <property type="match status" value="1"/>
</dbReference>
<dbReference type="InterPro" id="IPR009061">
    <property type="entry name" value="DNA-bd_dom_put_sf"/>
</dbReference>
<reference evidence="1" key="1">
    <citation type="submission" date="2014-04" db="EMBL/GenBank/DDBJ databases">
        <title>In planta biocontrol of soil-borne Fusarium wilt of banana through a plant endophytic bacterium, Burkholderia cenocepacia 869T2.</title>
        <authorList>
            <person name="Ho Y.-N."/>
            <person name="Chiang H.-M."/>
            <person name="Chao C.-P."/>
            <person name="Su C.-C."/>
            <person name="Hsu H.-F."/>
            <person name="Guo C.-T."/>
            <person name="Hsieh J.-L."/>
            <person name="Huang C.-C."/>
        </authorList>
    </citation>
    <scope>NUCLEOTIDE SEQUENCE [LARGE SCALE GENOMIC DNA]</scope>
    <source>
        <strain evidence="1">869T2</strain>
    </source>
</reference>
<dbReference type="AlphaFoldDB" id="A0A071MBK2"/>
<protein>
    <recommendedName>
        <fullName evidence="2">AlpA family phage regulatory protein</fullName>
    </recommendedName>
</protein>
<evidence type="ECO:0008006" key="2">
    <source>
        <dbReference type="Google" id="ProtNLM"/>
    </source>
</evidence>
<dbReference type="SUPFAM" id="SSF46955">
    <property type="entry name" value="Putative DNA-binding domain"/>
    <property type="match status" value="1"/>
</dbReference>
<proteinExistence type="predicted"/>
<dbReference type="EMBL" id="JJOA01000014">
    <property type="protein sequence ID" value="KEA58177.1"/>
    <property type="molecule type" value="Genomic_DNA"/>
</dbReference>
<dbReference type="InterPro" id="IPR010260">
    <property type="entry name" value="AlpA"/>
</dbReference>
<dbReference type="PANTHER" id="PTHR36154">
    <property type="entry name" value="DNA-BINDING TRANSCRIPTIONAL ACTIVATOR ALPA"/>
    <property type="match status" value="1"/>
</dbReference>
<name>A0A071MBK2_9BURK</name>
<gene>
    <name evidence="1" type="ORF">DT99_17600</name>
</gene>
<comment type="caution">
    <text evidence="1">The sequence shown here is derived from an EMBL/GenBank/DDBJ whole genome shotgun (WGS) entry which is preliminary data.</text>
</comment>
<dbReference type="Pfam" id="PF05930">
    <property type="entry name" value="Phage_AlpA"/>
    <property type="match status" value="1"/>
</dbReference>